<evidence type="ECO:0000256" key="1">
    <source>
        <dbReference type="ARBA" id="ARBA00023015"/>
    </source>
</evidence>
<evidence type="ECO:0000256" key="2">
    <source>
        <dbReference type="ARBA" id="ARBA00023125"/>
    </source>
</evidence>
<dbReference type="GO" id="GO:0043200">
    <property type="term" value="P:response to amino acid"/>
    <property type="evidence" value="ECO:0007669"/>
    <property type="project" value="TreeGrafter"/>
</dbReference>
<dbReference type="RefSeq" id="WP_098406411.1">
    <property type="nucleotide sequence ID" value="NZ_PDJE01000001.1"/>
</dbReference>
<dbReference type="PRINTS" id="PR00033">
    <property type="entry name" value="HTHASNC"/>
</dbReference>
<organism evidence="5 6">
    <name type="scientific">Paramicrobacterium agarici</name>
    <dbReference type="NCBI Taxonomy" id="630514"/>
    <lineage>
        <taxon>Bacteria</taxon>
        <taxon>Bacillati</taxon>
        <taxon>Actinomycetota</taxon>
        <taxon>Actinomycetes</taxon>
        <taxon>Micrococcales</taxon>
        <taxon>Microbacteriaceae</taxon>
        <taxon>Paramicrobacterium</taxon>
    </lineage>
</organism>
<dbReference type="InterPro" id="IPR036388">
    <property type="entry name" value="WH-like_DNA-bd_sf"/>
</dbReference>
<evidence type="ECO:0000313" key="5">
    <source>
        <dbReference type="EMBL" id="PFG29886.1"/>
    </source>
</evidence>
<dbReference type="InterPro" id="IPR019888">
    <property type="entry name" value="Tscrpt_reg_AsnC-like"/>
</dbReference>
<dbReference type="Pfam" id="PF01037">
    <property type="entry name" value="AsnC_trans_reg"/>
    <property type="match status" value="1"/>
</dbReference>
<dbReference type="AlphaFoldDB" id="A0A2A9DU46"/>
<keyword evidence="3" id="KW-0804">Transcription</keyword>
<dbReference type="InterPro" id="IPR019887">
    <property type="entry name" value="Tscrpt_reg_AsnC/Lrp_C"/>
</dbReference>
<keyword evidence="2 5" id="KW-0238">DNA-binding</keyword>
<protein>
    <submittedName>
        <fullName evidence="5">DNA-binding Lrp family transcriptional regulator</fullName>
    </submittedName>
</protein>
<dbReference type="PANTHER" id="PTHR30154:SF54">
    <property type="entry name" value="POSSIBLE TRANSCRIPTIONAL REGULATORY PROTEIN (PROBABLY LRP_ASNC-FAMILY)"/>
    <property type="match status" value="1"/>
</dbReference>
<dbReference type="EMBL" id="PDJE01000001">
    <property type="protein sequence ID" value="PFG29886.1"/>
    <property type="molecule type" value="Genomic_DNA"/>
</dbReference>
<dbReference type="Gene3D" id="1.10.10.10">
    <property type="entry name" value="Winged helix-like DNA-binding domain superfamily/Winged helix DNA-binding domain"/>
    <property type="match status" value="1"/>
</dbReference>
<evidence type="ECO:0000259" key="4">
    <source>
        <dbReference type="PROSITE" id="PS50956"/>
    </source>
</evidence>
<reference evidence="5 6" key="1">
    <citation type="submission" date="2017-10" db="EMBL/GenBank/DDBJ databases">
        <title>Sequencing the genomes of 1000 actinobacteria strains.</title>
        <authorList>
            <person name="Klenk H.-P."/>
        </authorList>
    </citation>
    <scope>NUCLEOTIDE SEQUENCE [LARGE SCALE GENOMIC DNA]</scope>
    <source>
        <strain evidence="5 6">DSM 21798</strain>
    </source>
</reference>
<dbReference type="Gene3D" id="3.30.70.920">
    <property type="match status" value="1"/>
</dbReference>
<evidence type="ECO:0000313" key="6">
    <source>
        <dbReference type="Proteomes" id="UP000221369"/>
    </source>
</evidence>
<dbReference type="InterPro" id="IPR011008">
    <property type="entry name" value="Dimeric_a/b-barrel"/>
</dbReference>
<dbReference type="SUPFAM" id="SSF46785">
    <property type="entry name" value="Winged helix' DNA-binding domain"/>
    <property type="match status" value="1"/>
</dbReference>
<dbReference type="InterPro" id="IPR036390">
    <property type="entry name" value="WH_DNA-bd_sf"/>
</dbReference>
<dbReference type="GO" id="GO:0043565">
    <property type="term" value="F:sequence-specific DNA binding"/>
    <property type="evidence" value="ECO:0007669"/>
    <property type="project" value="InterPro"/>
</dbReference>
<proteinExistence type="predicted"/>
<sequence>MFHTTDELDEVDLALLSALMANARATNRQLAFAAGIAESTSHARVQRLEDRGVIAGYEAVVRQRELGAGLQAIIGVTLRAGARQASITEFSTKVRALPEVTQMFFLGSSEDFLVHVAVSDSSALRTFVVENLSGNQAVASTRTSVIIEYSRNNSTASFD</sequence>
<dbReference type="Pfam" id="PF13404">
    <property type="entry name" value="HTH_AsnC-type"/>
    <property type="match status" value="1"/>
</dbReference>
<feature type="domain" description="HTH asnC-type" evidence="4">
    <location>
        <begin position="8"/>
        <end position="71"/>
    </location>
</feature>
<dbReference type="SUPFAM" id="SSF54909">
    <property type="entry name" value="Dimeric alpha+beta barrel"/>
    <property type="match status" value="1"/>
</dbReference>
<dbReference type="InterPro" id="IPR000485">
    <property type="entry name" value="AsnC-type_HTH_dom"/>
</dbReference>
<accession>A0A2A9DU46</accession>
<name>A0A2A9DU46_9MICO</name>
<dbReference type="Proteomes" id="UP000221369">
    <property type="component" value="Unassembled WGS sequence"/>
</dbReference>
<comment type="caution">
    <text evidence="5">The sequence shown here is derived from an EMBL/GenBank/DDBJ whole genome shotgun (WGS) entry which is preliminary data.</text>
</comment>
<dbReference type="GO" id="GO:0005829">
    <property type="term" value="C:cytosol"/>
    <property type="evidence" value="ECO:0007669"/>
    <property type="project" value="TreeGrafter"/>
</dbReference>
<keyword evidence="1" id="KW-0805">Transcription regulation</keyword>
<keyword evidence="6" id="KW-1185">Reference proteome</keyword>
<dbReference type="SMART" id="SM00344">
    <property type="entry name" value="HTH_ASNC"/>
    <property type="match status" value="1"/>
</dbReference>
<dbReference type="PROSITE" id="PS50956">
    <property type="entry name" value="HTH_ASNC_2"/>
    <property type="match status" value="1"/>
</dbReference>
<dbReference type="PANTHER" id="PTHR30154">
    <property type="entry name" value="LEUCINE-RESPONSIVE REGULATORY PROTEIN"/>
    <property type="match status" value="1"/>
</dbReference>
<gene>
    <name evidence="5" type="ORF">ATJ78_0805</name>
</gene>
<evidence type="ECO:0000256" key="3">
    <source>
        <dbReference type="ARBA" id="ARBA00023163"/>
    </source>
</evidence>